<dbReference type="Proteomes" id="UP000556026">
    <property type="component" value="Unassembled WGS sequence"/>
</dbReference>
<evidence type="ECO:0000259" key="4">
    <source>
        <dbReference type="Pfam" id="PF22624"/>
    </source>
</evidence>
<dbReference type="InterPro" id="IPR050559">
    <property type="entry name" value="P-Pant_transferase_sf"/>
</dbReference>
<dbReference type="GO" id="GO:0008897">
    <property type="term" value="F:holo-[acyl-carrier-protein] synthase activity"/>
    <property type="evidence" value="ECO:0007669"/>
    <property type="project" value="InterPro"/>
</dbReference>
<dbReference type="InterPro" id="IPR008278">
    <property type="entry name" value="4-PPantetheinyl_Trfase_dom"/>
</dbReference>
<evidence type="ECO:0000256" key="1">
    <source>
        <dbReference type="ARBA" id="ARBA00010990"/>
    </source>
</evidence>
<feature type="domain" description="4'-phosphopantetheinyl transferase" evidence="3">
    <location>
        <begin position="126"/>
        <end position="233"/>
    </location>
</feature>
<dbReference type="InterPro" id="IPR055066">
    <property type="entry name" value="AASDHPPT_N"/>
</dbReference>
<dbReference type="GO" id="GO:0005829">
    <property type="term" value="C:cytosol"/>
    <property type="evidence" value="ECO:0007669"/>
    <property type="project" value="TreeGrafter"/>
</dbReference>
<proteinExistence type="inferred from homology"/>
<gene>
    <name evidence="5" type="ORF">GMST_22870</name>
</gene>
<dbReference type="RefSeq" id="WP_246399429.1">
    <property type="nucleotide sequence ID" value="NZ_BLXX01000006.1"/>
</dbReference>
<dbReference type="InterPro" id="IPR037143">
    <property type="entry name" value="4-PPantetheinyl_Trfase_dom_sf"/>
</dbReference>
<dbReference type="AlphaFoldDB" id="A0A6V8MJ37"/>
<evidence type="ECO:0000313" key="5">
    <source>
        <dbReference type="EMBL" id="GFO59962.1"/>
    </source>
</evidence>
<dbReference type="SUPFAM" id="SSF56214">
    <property type="entry name" value="4'-phosphopantetheinyl transferase"/>
    <property type="match status" value="2"/>
</dbReference>
<evidence type="ECO:0000256" key="2">
    <source>
        <dbReference type="ARBA" id="ARBA00022679"/>
    </source>
</evidence>
<dbReference type="GO" id="GO:0000287">
    <property type="term" value="F:magnesium ion binding"/>
    <property type="evidence" value="ECO:0007669"/>
    <property type="project" value="InterPro"/>
</dbReference>
<dbReference type="Gene3D" id="3.90.470.20">
    <property type="entry name" value="4'-phosphopantetheinyl transferase domain"/>
    <property type="match status" value="2"/>
</dbReference>
<dbReference type="GO" id="GO:0019878">
    <property type="term" value="P:lysine biosynthetic process via aminoadipic acid"/>
    <property type="evidence" value="ECO:0007669"/>
    <property type="project" value="TreeGrafter"/>
</dbReference>
<feature type="domain" description="4'-phosphopantetheinyl transferase N-terminal" evidence="4">
    <location>
        <begin position="31"/>
        <end position="121"/>
    </location>
</feature>
<keyword evidence="6" id="KW-1185">Reference proteome</keyword>
<accession>A0A6V8MJ37</accession>
<comment type="similarity">
    <text evidence="1">Belongs to the P-Pant transferase superfamily. Gsp/Sfp/HetI/AcpT family.</text>
</comment>
<reference evidence="6" key="1">
    <citation type="submission" date="2020-06" db="EMBL/GenBank/DDBJ databases">
        <title>Draft genomic sequence of Geomonas sp. Red330.</title>
        <authorList>
            <person name="Itoh H."/>
            <person name="Zhenxing X."/>
            <person name="Ushijima N."/>
            <person name="Masuda Y."/>
            <person name="Shiratori Y."/>
            <person name="Senoo K."/>
        </authorList>
    </citation>
    <scope>NUCLEOTIDE SEQUENCE [LARGE SCALE GENOMIC DNA]</scope>
    <source>
        <strain evidence="6">Red330</strain>
    </source>
</reference>
<dbReference type="Pfam" id="PF22624">
    <property type="entry name" value="AASDHPPT_N"/>
    <property type="match status" value="1"/>
</dbReference>
<dbReference type="PANTHER" id="PTHR12215:SF10">
    <property type="entry name" value="L-AMINOADIPATE-SEMIALDEHYDE DEHYDROGENASE-PHOSPHOPANTETHEINYL TRANSFERASE"/>
    <property type="match status" value="1"/>
</dbReference>
<dbReference type="PANTHER" id="PTHR12215">
    <property type="entry name" value="PHOSPHOPANTETHEINE TRANSFERASE"/>
    <property type="match status" value="1"/>
</dbReference>
<name>A0A6V8MJ37_9BACT</name>
<comment type="caution">
    <text evidence="5">The sequence shown here is derived from an EMBL/GenBank/DDBJ whole genome shotgun (WGS) entry which is preliminary data.</text>
</comment>
<evidence type="ECO:0000259" key="3">
    <source>
        <dbReference type="Pfam" id="PF01648"/>
    </source>
</evidence>
<dbReference type="EMBL" id="BLXX01000006">
    <property type="protein sequence ID" value="GFO59962.1"/>
    <property type="molecule type" value="Genomic_DNA"/>
</dbReference>
<protein>
    <submittedName>
        <fullName evidence="5">Phosphopantetheine-protein transferase</fullName>
    </submittedName>
</protein>
<organism evidence="5 6">
    <name type="scientific">Geomonas silvestris</name>
    <dbReference type="NCBI Taxonomy" id="2740184"/>
    <lineage>
        <taxon>Bacteria</taxon>
        <taxon>Pseudomonadati</taxon>
        <taxon>Thermodesulfobacteriota</taxon>
        <taxon>Desulfuromonadia</taxon>
        <taxon>Geobacterales</taxon>
        <taxon>Geobacteraceae</taxon>
        <taxon>Geomonas</taxon>
    </lineage>
</organism>
<keyword evidence="2 5" id="KW-0808">Transferase</keyword>
<evidence type="ECO:0000313" key="6">
    <source>
        <dbReference type="Proteomes" id="UP000556026"/>
    </source>
</evidence>
<dbReference type="Pfam" id="PF01648">
    <property type="entry name" value="ACPS"/>
    <property type="match status" value="1"/>
</dbReference>
<sequence length="249" mass="27447">MIRPATPLAQHLPALPRANQVHLHLLPLDCTDQELESLKDVITPAELARSERLLDPPKRRQAIVSRGLLRQLLGSYLGEAPGRVLLSEGEFGKLHLSEHLEPDALCFNLSHAGSYLLIATAAGCEVGVDLEEIREDLEYRPMAERYFAPAEQQQLFALDPAGQRSAFYRCWTRKEAYLKGTGAGFSQPANLFQVSLAPDAPAALIAHQGYPEAPRHWSLRDVPAPAGYCAAVAVQVERPELKLFGFQPV</sequence>